<gene>
    <name evidence="2" type="ORF">C451_20260</name>
</gene>
<organism evidence="2 3">
    <name type="scientific">Halococcus thailandensis JCM 13552</name>
    <dbReference type="NCBI Taxonomy" id="1227457"/>
    <lineage>
        <taxon>Archaea</taxon>
        <taxon>Methanobacteriati</taxon>
        <taxon>Methanobacteriota</taxon>
        <taxon>Stenosarchaea group</taxon>
        <taxon>Halobacteria</taxon>
        <taxon>Halobacteriales</taxon>
        <taxon>Halococcaceae</taxon>
        <taxon>Halococcus</taxon>
    </lineage>
</organism>
<dbReference type="AlphaFoldDB" id="M0MS71"/>
<protein>
    <submittedName>
        <fullName evidence="2">Glutamate dehydrogenase</fullName>
    </submittedName>
</protein>
<evidence type="ECO:0000256" key="1">
    <source>
        <dbReference type="SAM" id="MobiDB-lite"/>
    </source>
</evidence>
<accession>M0MS71</accession>
<reference evidence="2 3" key="1">
    <citation type="journal article" date="2014" name="PLoS Genet.">
        <title>Phylogenetically driven sequencing of extremely halophilic archaea reveals strategies for static and dynamic osmo-response.</title>
        <authorList>
            <person name="Becker E.A."/>
            <person name="Seitzer P.M."/>
            <person name="Tritt A."/>
            <person name="Larsen D."/>
            <person name="Krusor M."/>
            <person name="Yao A.I."/>
            <person name="Wu D."/>
            <person name="Madern D."/>
            <person name="Eisen J.A."/>
            <person name="Darling A.E."/>
            <person name="Facciotti M.T."/>
        </authorList>
    </citation>
    <scope>NUCLEOTIDE SEQUENCE [LARGE SCALE GENOMIC DNA]</scope>
    <source>
        <strain evidence="2 3">JCM 13552</strain>
    </source>
</reference>
<keyword evidence="3" id="KW-1185">Reference proteome</keyword>
<evidence type="ECO:0000313" key="2">
    <source>
        <dbReference type="EMBL" id="EMA48557.1"/>
    </source>
</evidence>
<evidence type="ECO:0000313" key="3">
    <source>
        <dbReference type="Proteomes" id="UP000011680"/>
    </source>
</evidence>
<proteinExistence type="predicted"/>
<sequence>MSSDTPSQTDRTESSDQSDDAESALQTIVDQLSEVAEQIDLDPNVVERLSHPNSVYE</sequence>
<feature type="region of interest" description="Disordered" evidence="1">
    <location>
        <begin position="1"/>
        <end position="24"/>
    </location>
</feature>
<dbReference type="EMBL" id="AOMF01000188">
    <property type="protein sequence ID" value="EMA48557.1"/>
    <property type="molecule type" value="Genomic_DNA"/>
</dbReference>
<dbReference type="Proteomes" id="UP000011680">
    <property type="component" value="Unassembled WGS sequence"/>
</dbReference>
<feature type="non-terminal residue" evidence="2">
    <location>
        <position position="57"/>
    </location>
</feature>
<name>M0MS71_9EURY</name>
<comment type="caution">
    <text evidence="2">The sequence shown here is derived from an EMBL/GenBank/DDBJ whole genome shotgun (WGS) entry which is preliminary data.</text>
</comment>